<dbReference type="AlphaFoldDB" id="A0AAW4YXU3"/>
<accession>A0AAW4YXU3</accession>
<dbReference type="InterPro" id="IPR002347">
    <property type="entry name" value="SDR_fam"/>
</dbReference>
<name>A0AAW4YXU3_9GAMM</name>
<dbReference type="EMBL" id="JABFTS010000008">
    <property type="protein sequence ID" value="MCE8053010.1"/>
    <property type="molecule type" value="Genomic_DNA"/>
</dbReference>
<dbReference type="SUPFAM" id="SSF51735">
    <property type="entry name" value="NAD(P)-binding Rossmann-fold domains"/>
    <property type="match status" value="1"/>
</dbReference>
<dbReference type="RefSeq" id="WP_234240353.1">
    <property type="nucleotide sequence ID" value="NZ_JABFTS010000008.1"/>
</dbReference>
<dbReference type="NCBIfam" id="NF004792">
    <property type="entry name" value="PRK06139.1"/>
    <property type="match status" value="1"/>
</dbReference>
<evidence type="ECO:0000256" key="1">
    <source>
        <dbReference type="ARBA" id="ARBA00006484"/>
    </source>
</evidence>
<dbReference type="InterPro" id="IPR020904">
    <property type="entry name" value="Sc_DH/Rdtase_CS"/>
</dbReference>
<dbReference type="PANTHER" id="PTHR44196">
    <property type="entry name" value="DEHYDROGENASE/REDUCTASE SDR FAMILY MEMBER 7B"/>
    <property type="match status" value="1"/>
</dbReference>
<keyword evidence="2" id="KW-0560">Oxidoreductase</keyword>
<dbReference type="Proteomes" id="UP001320178">
    <property type="component" value="Unassembled WGS sequence"/>
</dbReference>
<evidence type="ECO:0000313" key="5">
    <source>
        <dbReference type="Proteomes" id="UP001320178"/>
    </source>
</evidence>
<dbReference type="PROSITE" id="PS00061">
    <property type="entry name" value="ADH_SHORT"/>
    <property type="match status" value="1"/>
</dbReference>
<reference evidence="4" key="2">
    <citation type="journal article" date="2021" name="Front. Microbiol.">
        <title>Aerobic Denitrification and Heterotrophic Sulfur Oxidation in the Genus Halomonas Revealed by Six Novel Species Characterizations and Genome-Based Analysis.</title>
        <authorList>
            <person name="Wang L."/>
            <person name="Shao Z."/>
        </authorList>
    </citation>
    <scope>NUCLEOTIDE SEQUENCE</scope>
    <source>
        <strain evidence="4">MCCC 1A05776</strain>
    </source>
</reference>
<dbReference type="InterPro" id="IPR036291">
    <property type="entry name" value="NAD(P)-bd_dom_sf"/>
</dbReference>
<organism evidence="4 5">
    <name type="scientific">Billgrantia desiderata</name>
    <dbReference type="NCBI Taxonomy" id="52021"/>
    <lineage>
        <taxon>Bacteria</taxon>
        <taxon>Pseudomonadati</taxon>
        <taxon>Pseudomonadota</taxon>
        <taxon>Gammaproteobacteria</taxon>
        <taxon>Oceanospirillales</taxon>
        <taxon>Halomonadaceae</taxon>
        <taxon>Billgrantia</taxon>
    </lineage>
</organism>
<dbReference type="PRINTS" id="PR00081">
    <property type="entry name" value="GDHRDH"/>
</dbReference>
<evidence type="ECO:0000256" key="3">
    <source>
        <dbReference type="RuleBase" id="RU000363"/>
    </source>
</evidence>
<dbReference type="GO" id="GO:0016020">
    <property type="term" value="C:membrane"/>
    <property type="evidence" value="ECO:0007669"/>
    <property type="project" value="TreeGrafter"/>
</dbReference>
<reference evidence="4" key="1">
    <citation type="submission" date="2020-05" db="EMBL/GenBank/DDBJ databases">
        <authorList>
            <person name="Wang L."/>
            <person name="Shao Z."/>
        </authorList>
    </citation>
    <scope>NUCLEOTIDE SEQUENCE</scope>
    <source>
        <strain evidence="4">MCCC 1A05776</strain>
    </source>
</reference>
<dbReference type="Pfam" id="PF00106">
    <property type="entry name" value="adh_short"/>
    <property type="match status" value="1"/>
</dbReference>
<protein>
    <submittedName>
        <fullName evidence="4">SDR family oxidoreductase</fullName>
    </submittedName>
</protein>
<evidence type="ECO:0000313" key="4">
    <source>
        <dbReference type="EMBL" id="MCE8053010.1"/>
    </source>
</evidence>
<comment type="caution">
    <text evidence="4">The sequence shown here is derived from an EMBL/GenBank/DDBJ whole genome shotgun (WGS) entry which is preliminary data.</text>
</comment>
<gene>
    <name evidence="4" type="ORF">HOP61_17100</name>
</gene>
<comment type="similarity">
    <text evidence="1 3">Belongs to the short-chain dehydrogenases/reductases (SDR) family.</text>
</comment>
<dbReference type="PRINTS" id="PR00080">
    <property type="entry name" value="SDRFAMILY"/>
</dbReference>
<dbReference type="PANTHER" id="PTHR44196:SF1">
    <property type="entry name" value="DEHYDROGENASE_REDUCTASE SDR FAMILY MEMBER 7B"/>
    <property type="match status" value="1"/>
</dbReference>
<dbReference type="GO" id="GO:0016491">
    <property type="term" value="F:oxidoreductase activity"/>
    <property type="evidence" value="ECO:0007669"/>
    <property type="project" value="UniProtKB-KW"/>
</dbReference>
<evidence type="ECO:0000256" key="2">
    <source>
        <dbReference type="ARBA" id="ARBA00023002"/>
    </source>
</evidence>
<sequence>MHLRDLRNAVVVLTGASSGIGRATAYEFARHGAALFLAGRDRHALHDVAEACHRLGGQARIVVADVSNSDDMARLAESAVDLAGRIDIWVNNAGVGALGPFEEVPLDVHEQVVQTDLLGGLRGAHAILPHFKRQGHGILINNISLGGWAPQPYAASYSAAKFGLRAFADSLRGELRQWPELHVCNVYPSVMDTPGFRDGGNFTGRAIKPVPPVYDPRRTAKAIVGLARRPRHSVYVGFPAVMSLFARFVPGYSIINAALVDGSVRHARPIPRSSGNLFQPPEGERRIDGGYRSSRLRQGALAATSAVAALMVGRWLARRR</sequence>
<proteinExistence type="inferred from homology"/>
<dbReference type="Gene3D" id="3.40.50.720">
    <property type="entry name" value="NAD(P)-binding Rossmann-like Domain"/>
    <property type="match status" value="1"/>
</dbReference>